<dbReference type="CTD" id="57407"/>
<dbReference type="FunFam" id="3.40.50.720:FF:000181">
    <property type="entry name" value="NmrA-like family domain-containing protein 1"/>
    <property type="match status" value="1"/>
</dbReference>
<feature type="domain" description="NmrA-like" evidence="8">
    <location>
        <begin position="3"/>
        <end position="264"/>
    </location>
</feature>
<evidence type="ECO:0000256" key="4">
    <source>
        <dbReference type="ARBA" id="ARBA00022490"/>
    </source>
</evidence>
<comment type="subcellular location">
    <subcellularLocation>
        <location evidence="2">Cytoplasm</location>
        <location evidence="2">Perinuclear region</location>
    </subcellularLocation>
    <subcellularLocation>
        <location evidence="1">Nucleus</location>
    </subcellularLocation>
</comment>
<proteinExistence type="inferred from homology"/>
<dbReference type="CDD" id="cd05251">
    <property type="entry name" value="NmrA_like_SDR_a"/>
    <property type="match status" value="1"/>
</dbReference>
<dbReference type="Proteomes" id="UP000472272">
    <property type="component" value="Chromosome 14"/>
</dbReference>
<dbReference type="SUPFAM" id="SSF51735">
    <property type="entry name" value="NAD(P)-binding Rossmann-fold domains"/>
    <property type="match status" value="1"/>
</dbReference>
<keyword evidence="10" id="KW-1185">Reference proteome</keyword>
<dbReference type="InterPro" id="IPR051164">
    <property type="entry name" value="NmrA-like_oxidored"/>
</dbReference>
<evidence type="ECO:0000256" key="5">
    <source>
        <dbReference type="ARBA" id="ARBA00022857"/>
    </source>
</evidence>
<dbReference type="Pfam" id="PF05368">
    <property type="entry name" value="NmrA"/>
    <property type="match status" value="1"/>
</dbReference>
<dbReference type="RefSeq" id="XP_028561308.1">
    <property type="nucleotide sequence ID" value="XM_028705475.1"/>
</dbReference>
<dbReference type="AlphaFoldDB" id="A0A670JJS0"/>
<dbReference type="GO" id="GO:0048471">
    <property type="term" value="C:perinuclear region of cytoplasm"/>
    <property type="evidence" value="ECO:0007669"/>
    <property type="project" value="UniProtKB-SubCell"/>
</dbReference>
<evidence type="ECO:0000313" key="9">
    <source>
        <dbReference type="Ensembl" id="ENSPMRP00000023217.1"/>
    </source>
</evidence>
<dbReference type="GO" id="GO:0042802">
    <property type="term" value="F:identical protein binding"/>
    <property type="evidence" value="ECO:0007669"/>
    <property type="project" value="Ensembl"/>
</dbReference>
<evidence type="ECO:0000256" key="7">
    <source>
        <dbReference type="ARBA" id="ARBA00040296"/>
    </source>
</evidence>
<dbReference type="InterPro" id="IPR008030">
    <property type="entry name" value="NmrA-like"/>
</dbReference>
<dbReference type="GO" id="GO:0005654">
    <property type="term" value="C:nucleoplasm"/>
    <property type="evidence" value="ECO:0007669"/>
    <property type="project" value="Ensembl"/>
</dbReference>
<keyword evidence="6" id="KW-0539">Nucleus</keyword>
<evidence type="ECO:0000256" key="1">
    <source>
        <dbReference type="ARBA" id="ARBA00004123"/>
    </source>
</evidence>
<reference evidence="9 10" key="1">
    <citation type="journal article" date="2019" name="Proc. Natl. Acad. Sci. U.S.A.">
        <title>Regulatory changes in pterin and carotenoid genes underlie balanced color polymorphisms in the wall lizard.</title>
        <authorList>
            <person name="Andrade P."/>
            <person name="Pinho C."/>
            <person name="Perez I de Lanuza G."/>
            <person name="Afonso S."/>
            <person name="Brejcha J."/>
            <person name="Rubin C.J."/>
            <person name="Wallerman O."/>
            <person name="Pereira P."/>
            <person name="Sabatino S.J."/>
            <person name="Bellati A."/>
            <person name="Pellitteri-Rosa D."/>
            <person name="Bosakova Z."/>
            <person name="Bunikis I."/>
            <person name="Carretero M.A."/>
            <person name="Feiner N."/>
            <person name="Marsik P."/>
            <person name="Pauperio F."/>
            <person name="Salvi D."/>
            <person name="Soler L."/>
            <person name="While G.M."/>
            <person name="Uller T."/>
            <person name="Font E."/>
            <person name="Andersson L."/>
            <person name="Carneiro M."/>
        </authorList>
    </citation>
    <scope>NUCLEOTIDE SEQUENCE</scope>
</reference>
<dbReference type="InterPro" id="IPR036291">
    <property type="entry name" value="NAD(P)-bd_dom_sf"/>
</dbReference>
<dbReference type="GeneTree" id="ENSGT00940000160872"/>
<gene>
    <name evidence="9" type="primary">NMRAL1</name>
</gene>
<reference evidence="9" key="3">
    <citation type="submission" date="2025-09" db="UniProtKB">
        <authorList>
            <consortium name="Ensembl"/>
        </authorList>
    </citation>
    <scope>IDENTIFICATION</scope>
</reference>
<name>A0A670JJS0_PODMU</name>
<dbReference type="Gene3D" id="3.90.25.10">
    <property type="entry name" value="UDP-galactose 4-epimerase, domain 1"/>
    <property type="match status" value="1"/>
</dbReference>
<dbReference type="PANTHER" id="PTHR42748:SF7">
    <property type="entry name" value="NMRA LIKE REDOX SENSOR 1-RELATED"/>
    <property type="match status" value="1"/>
</dbReference>
<dbReference type="GeneID" id="114584028"/>
<comment type="similarity">
    <text evidence="3">Belongs to the NmrA-type oxidoreductase family.</text>
</comment>
<reference evidence="9" key="2">
    <citation type="submission" date="2025-08" db="UniProtKB">
        <authorList>
            <consortium name="Ensembl"/>
        </authorList>
    </citation>
    <scope>IDENTIFICATION</scope>
</reference>
<protein>
    <recommendedName>
        <fullName evidence="7">NmrA-like family domain-containing protein 1</fullName>
    </recommendedName>
</protein>
<evidence type="ECO:0000256" key="3">
    <source>
        <dbReference type="ARBA" id="ARBA00006328"/>
    </source>
</evidence>
<dbReference type="Gene3D" id="3.40.50.720">
    <property type="entry name" value="NAD(P)-binding Rossmann-like Domain"/>
    <property type="match status" value="1"/>
</dbReference>
<evidence type="ECO:0000313" key="10">
    <source>
        <dbReference type="Proteomes" id="UP000472272"/>
    </source>
</evidence>
<keyword evidence="5" id="KW-0521">NADP</keyword>
<dbReference type="PANTHER" id="PTHR42748">
    <property type="entry name" value="NITROGEN METABOLITE REPRESSION PROTEIN NMRA FAMILY MEMBER"/>
    <property type="match status" value="1"/>
</dbReference>
<evidence type="ECO:0000259" key="8">
    <source>
        <dbReference type="Pfam" id="PF05368"/>
    </source>
</evidence>
<organism evidence="9 10">
    <name type="scientific">Podarcis muralis</name>
    <name type="common">Wall lizard</name>
    <name type="synonym">Lacerta muralis</name>
    <dbReference type="NCBI Taxonomy" id="64176"/>
    <lineage>
        <taxon>Eukaryota</taxon>
        <taxon>Metazoa</taxon>
        <taxon>Chordata</taxon>
        <taxon>Craniata</taxon>
        <taxon>Vertebrata</taxon>
        <taxon>Euteleostomi</taxon>
        <taxon>Lepidosauria</taxon>
        <taxon>Squamata</taxon>
        <taxon>Bifurcata</taxon>
        <taxon>Unidentata</taxon>
        <taxon>Episquamata</taxon>
        <taxon>Laterata</taxon>
        <taxon>Lacertibaenia</taxon>
        <taxon>Lacertidae</taxon>
        <taxon>Podarcis</taxon>
    </lineage>
</organism>
<keyword evidence="4" id="KW-0963">Cytoplasm</keyword>
<dbReference type="OMA" id="FMENTVA"/>
<accession>A0A670JJS0</accession>
<evidence type="ECO:0000256" key="2">
    <source>
        <dbReference type="ARBA" id="ARBA00004556"/>
    </source>
</evidence>
<evidence type="ECO:0000256" key="6">
    <source>
        <dbReference type="ARBA" id="ARBA00023242"/>
    </source>
</evidence>
<sequence>MAEKKRVVVFGATGLQGGSVARALLDDGTFQVRAVTRNPQQKAAQDLEKKGAEVVKADLEDVRSLERALRGAYGVFLVTDFWEHLSKEREVAQGKHVADLAKRLALGYVVYSGLENVKKLTEGQLEVPHFDGKGEVEEYFRAVGVPMTSLRLPWYFENFITIFRPQKAPDGDSYELAIPMGEVPIDGMAVADLGPVVVRLMKEPEKYIGQDIGLSSCKHTVAEYAALIEKYTGKPVRDAKMSLESYEKLGFPGAQELANMFRFNILGPVRDPALTLKLNPKARKFEEWVAQEKAAFKDL</sequence>
<dbReference type="Ensembl" id="ENSPMRT00000024657.1">
    <property type="protein sequence ID" value="ENSPMRP00000023217.1"/>
    <property type="gene ID" value="ENSPMRG00000015078.1"/>
</dbReference>